<reference evidence="5" key="2">
    <citation type="submission" date="2022-01" db="EMBL/GenBank/DDBJ databases">
        <authorList>
            <person name="Yamashiro T."/>
            <person name="Shiraishi A."/>
            <person name="Satake H."/>
            <person name="Nakayama K."/>
        </authorList>
    </citation>
    <scope>NUCLEOTIDE SEQUENCE</scope>
</reference>
<dbReference type="PANTHER" id="PTHR42648">
    <property type="entry name" value="TRANSPOSASE, PUTATIVE-RELATED"/>
    <property type="match status" value="1"/>
</dbReference>
<evidence type="ECO:0000256" key="1">
    <source>
        <dbReference type="ARBA" id="ARBA00022723"/>
    </source>
</evidence>
<evidence type="ECO:0000256" key="3">
    <source>
        <dbReference type="SAM" id="MobiDB-lite"/>
    </source>
</evidence>
<dbReference type="Gene3D" id="2.40.70.10">
    <property type="entry name" value="Acid Proteases"/>
    <property type="match status" value="1"/>
</dbReference>
<sequence>MLVTKTNTYVSNSKCIESSNSVRRPESKDTKSKKRVLKNTNVKAKIVNAVNDGLNIVCVSCGKDVFMLSQEKCVARYALTIDSRVKRALFTSLVAARSKNLGATYVVTKSRFSVAKTPTTTNKVSSASSLSPDSNQREQSASGMITSPQSLDMEIMFKSISQYVTGQRFAYGSHDSNLYTISISELAASSPLCLMSKVTSTKSWLWHRRLSHLNFGTINHLTKKDLVDGLLKFKYDKDHLCLTCEQGKIKKASFSPKLVPSIESKLEWIHIDLCGPMWVACINGKRYILIIVEDYSRYTWVFFLQTKDEAPDMIINFITQIQRSLKAQVLKVRFDNGTELKNEKLRTYYAKLGIIHNTSTNRTPQQNGVIEQRNHTLVEAARIMLIFSKIPEFLCSEAIATACFTHNCSLIHIRHNKTPYNLIKGRKPNVQYFHVFRSVCYPTNDHNDLGKMKPKANIGIFIGYSESSIGFHIYNHRTKKIMETIHVKFDELTAMASECNNSGPGFNCSNFQDSLKDSQSVPSKEDLDNLFGPLYGEYYATRTPEVSNDFTANTLDNGDTPSSSSIIVEENEVPQVVTSSEEQVANEPTTPFSNENANESVQEDVAAFDENDFYNPFHTHMFEEAKSSSTFQDPLNMHEFYQTHRSTDRWTKNHPIEQVIGDPSKPIMVRQILHTNAEMCMFALIVSTTEPKNIKESMLDHSWIESMQDELNQFKCLDVWKLVERPNKSHLVANYGQEEGIDFEESFAPVARLKAVRIFMLYATHKNFPIYQMDVKTTFLNSPLKEEVFVSQPDGFVDPDFPNHVYHLKKALYALKQAPRAWYDKLSSFLIEHHFTKAIVNPTLFTKRHGDDILLVQIYVDDIIFGSPNQVFSNRFAKLMKDNFEMSMMDEMKFFLGHQVHQSPRGIFICQSQYTLDLLRKHVMEKYDTISTPMATAKLDANLQGTQVDQTKHQSMIRGHMYLTASRPDIAFMTFVCVRYQARLTVKHLKEVKRIFRYLRQTINMGLWYSKDSKFKQISYSDADHVGCNDDCKGTLGGIQFLGDKLVSWSSKKQYYTAMSIAEAESYMSALPSVTAFAFVLLDGDFPQDGVMGDGVVVVAWLWGLVRQWWVARGGELVSCGISRSGGGGVFLGLVGNIRRKKFFGGWWWSTAAWPDIWESRVKEAEKEEEAENEPKRKARIEETTEAPSSEPVEYYLKHRINAKLIEGLVGKAEDILVEVAEHVYPVNFVILDIKEDEKRPFILGTPFLTTAKAIIKFDKGTINLSTGKSKISFYRIPESLCSVPGQDVASFGEVGIVVSLRARG</sequence>
<feature type="region of interest" description="Disordered" evidence="3">
    <location>
        <begin position="1165"/>
        <end position="1186"/>
    </location>
</feature>
<dbReference type="Pfam" id="PF07727">
    <property type="entry name" value="RVT_2"/>
    <property type="match status" value="1"/>
</dbReference>
<dbReference type="PANTHER" id="PTHR42648:SF18">
    <property type="entry name" value="RETROTRANSPOSON, UNCLASSIFIED-LIKE PROTEIN"/>
    <property type="match status" value="1"/>
</dbReference>
<evidence type="ECO:0000256" key="2">
    <source>
        <dbReference type="ARBA" id="ARBA00022801"/>
    </source>
</evidence>
<dbReference type="Pfam" id="PF13976">
    <property type="entry name" value="gag_pre-integrs"/>
    <property type="match status" value="1"/>
</dbReference>
<dbReference type="Pfam" id="PF25597">
    <property type="entry name" value="SH3_retrovirus"/>
    <property type="match status" value="1"/>
</dbReference>
<gene>
    <name evidence="5" type="ORF">Tco_0820038</name>
</gene>
<evidence type="ECO:0000313" key="5">
    <source>
        <dbReference type="EMBL" id="GJS98868.1"/>
    </source>
</evidence>
<dbReference type="Pfam" id="PF00665">
    <property type="entry name" value="rve"/>
    <property type="match status" value="1"/>
</dbReference>
<accession>A0ABQ5ACZ7</accession>
<evidence type="ECO:0000259" key="4">
    <source>
        <dbReference type="PROSITE" id="PS50994"/>
    </source>
</evidence>
<dbReference type="SUPFAM" id="SSF53098">
    <property type="entry name" value="Ribonuclease H-like"/>
    <property type="match status" value="1"/>
</dbReference>
<protein>
    <submittedName>
        <fullName evidence="5">Ribonuclease H-like domain-containing protein</fullName>
    </submittedName>
</protein>
<dbReference type="InterPro" id="IPR043502">
    <property type="entry name" value="DNA/RNA_pol_sf"/>
</dbReference>
<organism evidence="5 6">
    <name type="scientific">Tanacetum coccineum</name>
    <dbReference type="NCBI Taxonomy" id="301880"/>
    <lineage>
        <taxon>Eukaryota</taxon>
        <taxon>Viridiplantae</taxon>
        <taxon>Streptophyta</taxon>
        <taxon>Embryophyta</taxon>
        <taxon>Tracheophyta</taxon>
        <taxon>Spermatophyta</taxon>
        <taxon>Magnoliopsida</taxon>
        <taxon>eudicotyledons</taxon>
        <taxon>Gunneridae</taxon>
        <taxon>Pentapetalae</taxon>
        <taxon>asterids</taxon>
        <taxon>campanulids</taxon>
        <taxon>Asterales</taxon>
        <taxon>Asteraceae</taxon>
        <taxon>Asteroideae</taxon>
        <taxon>Anthemideae</taxon>
        <taxon>Anthemidinae</taxon>
        <taxon>Tanacetum</taxon>
    </lineage>
</organism>
<reference evidence="5" key="1">
    <citation type="journal article" date="2022" name="Int. J. Mol. Sci.">
        <title>Draft Genome of Tanacetum Coccineum: Genomic Comparison of Closely Related Tanacetum-Family Plants.</title>
        <authorList>
            <person name="Yamashiro T."/>
            <person name="Shiraishi A."/>
            <person name="Nakayama K."/>
            <person name="Satake H."/>
        </authorList>
    </citation>
    <scope>NUCLEOTIDE SEQUENCE</scope>
</reference>
<name>A0ABQ5ACZ7_9ASTR</name>
<dbReference type="InterPro" id="IPR025724">
    <property type="entry name" value="GAG-pre-integrase_dom"/>
</dbReference>
<keyword evidence="1" id="KW-0479">Metal-binding</keyword>
<dbReference type="InterPro" id="IPR013103">
    <property type="entry name" value="RVT_2"/>
</dbReference>
<dbReference type="Proteomes" id="UP001151760">
    <property type="component" value="Unassembled WGS sequence"/>
</dbReference>
<feature type="domain" description="Integrase catalytic" evidence="4">
    <location>
        <begin position="256"/>
        <end position="427"/>
    </location>
</feature>
<keyword evidence="6" id="KW-1185">Reference proteome</keyword>
<keyword evidence="2" id="KW-0378">Hydrolase</keyword>
<dbReference type="InterPro" id="IPR039537">
    <property type="entry name" value="Retrotran_Ty1/copia-like"/>
</dbReference>
<dbReference type="InterPro" id="IPR036397">
    <property type="entry name" value="RNaseH_sf"/>
</dbReference>
<feature type="region of interest" description="Disordered" evidence="3">
    <location>
        <begin position="579"/>
        <end position="598"/>
    </location>
</feature>
<dbReference type="InterPro" id="IPR012337">
    <property type="entry name" value="RNaseH-like_sf"/>
</dbReference>
<dbReference type="InterPro" id="IPR021109">
    <property type="entry name" value="Peptidase_aspartic_dom_sf"/>
</dbReference>
<proteinExistence type="predicted"/>
<dbReference type="SUPFAM" id="SSF56672">
    <property type="entry name" value="DNA/RNA polymerases"/>
    <property type="match status" value="1"/>
</dbReference>
<dbReference type="PROSITE" id="PS50994">
    <property type="entry name" value="INTEGRASE"/>
    <property type="match status" value="1"/>
</dbReference>
<dbReference type="InterPro" id="IPR001584">
    <property type="entry name" value="Integrase_cat-core"/>
</dbReference>
<feature type="region of interest" description="Disordered" evidence="3">
    <location>
        <begin position="122"/>
        <end position="143"/>
    </location>
</feature>
<evidence type="ECO:0000313" key="6">
    <source>
        <dbReference type="Proteomes" id="UP001151760"/>
    </source>
</evidence>
<feature type="compositionally biased region" description="Basic and acidic residues" evidence="3">
    <location>
        <begin position="1173"/>
        <end position="1183"/>
    </location>
</feature>
<comment type="caution">
    <text evidence="5">The sequence shown here is derived from an EMBL/GenBank/DDBJ whole genome shotgun (WGS) entry which is preliminary data.</text>
</comment>
<dbReference type="Gene3D" id="3.30.420.10">
    <property type="entry name" value="Ribonuclease H-like superfamily/Ribonuclease H"/>
    <property type="match status" value="1"/>
</dbReference>
<dbReference type="InterPro" id="IPR057670">
    <property type="entry name" value="SH3_retrovirus"/>
</dbReference>
<dbReference type="EMBL" id="BQNB010012077">
    <property type="protein sequence ID" value="GJS98868.1"/>
    <property type="molecule type" value="Genomic_DNA"/>
</dbReference>